<dbReference type="Gene3D" id="1.10.287.1080">
    <property type="entry name" value="MazG-like"/>
    <property type="match status" value="1"/>
</dbReference>
<organism evidence="13 14">
    <name type="scientific">Sphingomonas citri</name>
    <dbReference type="NCBI Taxonomy" id="2862499"/>
    <lineage>
        <taxon>Bacteria</taxon>
        <taxon>Pseudomonadati</taxon>
        <taxon>Pseudomonadota</taxon>
        <taxon>Alphaproteobacteria</taxon>
        <taxon>Sphingomonadales</taxon>
        <taxon>Sphingomonadaceae</taxon>
        <taxon>Sphingomonas</taxon>
    </lineage>
</organism>
<keyword evidence="8 11" id="KW-0378">Hydrolase</keyword>
<comment type="caution">
    <text evidence="13">The sequence shown here is derived from an EMBL/GenBank/DDBJ whole genome shotgun (WGS) entry which is preliminary data.</text>
</comment>
<comment type="pathway">
    <text evidence="3 11">Amino-acid biosynthesis; L-histidine biosynthesis; L-histidine from 5-phospho-alpha-D-ribose 1-diphosphate: step 2/9.</text>
</comment>
<keyword evidence="7 11" id="KW-0547">Nucleotide-binding</keyword>
<evidence type="ECO:0000256" key="9">
    <source>
        <dbReference type="ARBA" id="ARBA00022840"/>
    </source>
</evidence>
<evidence type="ECO:0000256" key="2">
    <source>
        <dbReference type="ARBA" id="ARBA00004496"/>
    </source>
</evidence>
<evidence type="ECO:0000256" key="4">
    <source>
        <dbReference type="ARBA" id="ARBA00009392"/>
    </source>
</evidence>
<evidence type="ECO:0000256" key="12">
    <source>
        <dbReference type="SAM" id="MobiDB-lite"/>
    </source>
</evidence>
<evidence type="ECO:0000256" key="10">
    <source>
        <dbReference type="ARBA" id="ARBA00023102"/>
    </source>
</evidence>
<dbReference type="RefSeq" id="WP_219748116.1">
    <property type="nucleotide sequence ID" value="NZ_JAHXZN010000001.1"/>
</dbReference>
<dbReference type="InterPro" id="IPR008179">
    <property type="entry name" value="HisE"/>
</dbReference>
<evidence type="ECO:0000256" key="6">
    <source>
        <dbReference type="ARBA" id="ARBA00022605"/>
    </source>
</evidence>
<dbReference type="Pfam" id="PF01503">
    <property type="entry name" value="PRA-PH"/>
    <property type="match status" value="1"/>
</dbReference>
<evidence type="ECO:0000313" key="13">
    <source>
        <dbReference type="EMBL" id="MBW6530164.1"/>
    </source>
</evidence>
<dbReference type="EC" id="3.6.1.31" evidence="11"/>
<protein>
    <recommendedName>
        <fullName evidence="11">Phosphoribosyl-ATP pyrophosphatase</fullName>
        <shortName evidence="11">PRA-PH</shortName>
        <ecNumber evidence="11">3.6.1.31</ecNumber>
    </recommendedName>
</protein>
<dbReference type="EMBL" id="JAHXZN010000001">
    <property type="protein sequence ID" value="MBW6530164.1"/>
    <property type="molecule type" value="Genomic_DNA"/>
</dbReference>
<dbReference type="NCBIfam" id="NF001613">
    <property type="entry name" value="PRK00400.1-5"/>
    <property type="match status" value="1"/>
</dbReference>
<dbReference type="InterPro" id="IPR021130">
    <property type="entry name" value="PRib-ATP_PPHydrolase-like"/>
</dbReference>
<gene>
    <name evidence="11" type="primary">hisE</name>
    <name evidence="13" type="ORF">KZ820_05395</name>
</gene>
<dbReference type="PANTHER" id="PTHR42945:SF9">
    <property type="entry name" value="HISTIDINE BIOSYNTHESIS BIFUNCTIONAL PROTEIN HISIE"/>
    <property type="match status" value="1"/>
</dbReference>
<dbReference type="Proteomes" id="UP000759103">
    <property type="component" value="Unassembled WGS sequence"/>
</dbReference>
<dbReference type="HAMAP" id="MF_01020">
    <property type="entry name" value="HisE"/>
    <property type="match status" value="1"/>
</dbReference>
<comment type="subcellular location">
    <subcellularLocation>
        <location evidence="2 11">Cytoplasm</location>
    </subcellularLocation>
</comment>
<feature type="region of interest" description="Disordered" evidence="12">
    <location>
        <begin position="94"/>
        <end position="116"/>
    </location>
</feature>
<keyword evidence="10 11" id="KW-0368">Histidine biosynthesis</keyword>
<dbReference type="CDD" id="cd11534">
    <property type="entry name" value="NTP-PPase_HisIE_like"/>
    <property type="match status" value="1"/>
</dbReference>
<dbReference type="SUPFAM" id="SSF101386">
    <property type="entry name" value="all-alpha NTP pyrophosphatases"/>
    <property type="match status" value="1"/>
</dbReference>
<proteinExistence type="inferred from homology"/>
<name>A0ABS7BL57_9SPHN</name>
<keyword evidence="14" id="KW-1185">Reference proteome</keyword>
<comment type="similarity">
    <text evidence="4 11">Belongs to the PRA-PH family.</text>
</comment>
<dbReference type="NCBIfam" id="TIGR03188">
    <property type="entry name" value="histidine_hisI"/>
    <property type="match status" value="1"/>
</dbReference>
<keyword evidence="5 11" id="KW-0963">Cytoplasm</keyword>
<keyword evidence="9 11" id="KW-0067">ATP-binding</keyword>
<sequence length="116" mass="12549">MDQPDPLDRLFATVASRRGADPTSSYTASLFARGRPRIAQKLGEEAVETVIAALRGDERAIVPEAADLLYHLMVLLADAGLTLDEVRAELVRREGVSGHDEKAARGGPLPLSFRPE</sequence>
<dbReference type="GO" id="GO:0004636">
    <property type="term" value="F:phosphoribosyl-ATP diphosphatase activity"/>
    <property type="evidence" value="ECO:0007669"/>
    <property type="project" value="UniProtKB-EC"/>
</dbReference>
<dbReference type="NCBIfam" id="NF001611">
    <property type="entry name" value="PRK00400.1-3"/>
    <property type="match status" value="1"/>
</dbReference>
<evidence type="ECO:0000256" key="8">
    <source>
        <dbReference type="ARBA" id="ARBA00022801"/>
    </source>
</evidence>
<evidence type="ECO:0000256" key="3">
    <source>
        <dbReference type="ARBA" id="ARBA00005204"/>
    </source>
</evidence>
<keyword evidence="6 11" id="KW-0028">Amino-acid biosynthesis</keyword>
<feature type="compositionally biased region" description="Basic and acidic residues" evidence="12">
    <location>
        <begin position="94"/>
        <end position="104"/>
    </location>
</feature>
<evidence type="ECO:0000256" key="7">
    <source>
        <dbReference type="ARBA" id="ARBA00022741"/>
    </source>
</evidence>
<evidence type="ECO:0000256" key="11">
    <source>
        <dbReference type="HAMAP-Rule" id="MF_01020"/>
    </source>
</evidence>
<accession>A0ABS7BL57</accession>
<comment type="catalytic activity">
    <reaction evidence="1 11">
        <text>1-(5-phospho-beta-D-ribosyl)-ATP + H2O = 1-(5-phospho-beta-D-ribosyl)-5'-AMP + diphosphate + H(+)</text>
        <dbReference type="Rhea" id="RHEA:22828"/>
        <dbReference type="ChEBI" id="CHEBI:15377"/>
        <dbReference type="ChEBI" id="CHEBI:15378"/>
        <dbReference type="ChEBI" id="CHEBI:33019"/>
        <dbReference type="ChEBI" id="CHEBI:59457"/>
        <dbReference type="ChEBI" id="CHEBI:73183"/>
        <dbReference type="EC" id="3.6.1.31"/>
    </reaction>
</comment>
<evidence type="ECO:0000313" key="14">
    <source>
        <dbReference type="Proteomes" id="UP000759103"/>
    </source>
</evidence>
<reference evidence="13 14" key="1">
    <citation type="submission" date="2021-07" db="EMBL/GenBank/DDBJ databases">
        <title>Sphingomonas sp.</title>
        <authorList>
            <person name="Feng G."/>
            <person name="Li J."/>
            <person name="Pan M."/>
        </authorList>
    </citation>
    <scope>NUCLEOTIDE SEQUENCE [LARGE SCALE GENOMIC DNA]</scope>
    <source>
        <strain evidence="13 14">RRHST34</strain>
    </source>
</reference>
<evidence type="ECO:0000256" key="1">
    <source>
        <dbReference type="ARBA" id="ARBA00001460"/>
    </source>
</evidence>
<evidence type="ECO:0000256" key="5">
    <source>
        <dbReference type="ARBA" id="ARBA00022490"/>
    </source>
</evidence>
<dbReference type="PANTHER" id="PTHR42945">
    <property type="entry name" value="HISTIDINE BIOSYNTHESIS BIFUNCTIONAL PROTEIN"/>
    <property type="match status" value="1"/>
</dbReference>